<comment type="function">
    <text evidence="12">DNA-dependent RNA polymerase catalyzes the transcription of DNA into RNA using the four ribonucleoside triphosphates as substrates. Specific peripheric component of RNA polymerase III (Pol III) which synthesizes small non-coding RNAs including 5S rRNA, snRNAs, tRNAs and miRNAs from at least 500 distinct genomic loci. With POLR3H/RPC8 forms a mobile stalk that protrudes from Pol III core and functions primarily in transcription initiation. Pol III plays a key role in sensing and limiting infection by intracellular bacteria and DNA viruses. Acts as nuclear and cytosolic DNA sensor involved in innate immune response. Can sense non-self dsDNA that serves as template for transcription into dsRNA. The non-self RNA polymerase III transcripts, such as Epstein-Barr virus-encoded RNAs (EBERs) induce type I interferon and NF-kappa-B through the RIG-I pathway.</text>
</comment>
<evidence type="ECO:0000256" key="13">
    <source>
        <dbReference type="ARBA" id="ARBA00073026"/>
    </source>
</evidence>
<evidence type="ECO:0000313" key="16">
    <source>
        <dbReference type="EMBL" id="GFY59350.1"/>
    </source>
</evidence>
<gene>
    <name evidence="16" type="primary">CRCP</name>
    <name evidence="16" type="ORF">TNIN_301501</name>
</gene>
<dbReference type="GO" id="GO:0005666">
    <property type="term" value="C:RNA polymerase III complex"/>
    <property type="evidence" value="ECO:0007669"/>
    <property type="project" value="InterPro"/>
</dbReference>
<keyword evidence="5" id="KW-1003">Cell membrane</keyword>
<keyword evidence="17" id="KW-1185">Reference proteome</keyword>
<evidence type="ECO:0000256" key="2">
    <source>
        <dbReference type="ARBA" id="ARBA00004413"/>
    </source>
</evidence>
<dbReference type="InterPro" id="IPR005574">
    <property type="entry name" value="Rpb4/RPC9"/>
</dbReference>
<reference evidence="16" key="1">
    <citation type="submission" date="2020-08" db="EMBL/GenBank/DDBJ databases">
        <title>Multicomponent nature underlies the extraordinary mechanical properties of spider dragline silk.</title>
        <authorList>
            <person name="Kono N."/>
            <person name="Nakamura H."/>
            <person name="Mori M."/>
            <person name="Yoshida Y."/>
            <person name="Ohtoshi R."/>
            <person name="Malay A.D."/>
            <person name="Moran D.A.P."/>
            <person name="Tomita M."/>
            <person name="Numata K."/>
            <person name="Arakawa K."/>
        </authorList>
    </citation>
    <scope>NUCLEOTIDE SEQUENCE</scope>
</reference>
<dbReference type="Pfam" id="PF03874">
    <property type="entry name" value="RNA_pol_Rpb4"/>
    <property type="match status" value="1"/>
</dbReference>
<dbReference type="AlphaFoldDB" id="A0A8X6XVF3"/>
<dbReference type="GO" id="GO:0000166">
    <property type="term" value="F:nucleotide binding"/>
    <property type="evidence" value="ECO:0007669"/>
    <property type="project" value="InterPro"/>
</dbReference>
<evidence type="ECO:0000259" key="15">
    <source>
        <dbReference type="SMART" id="SM00657"/>
    </source>
</evidence>
<dbReference type="InterPro" id="IPR038846">
    <property type="entry name" value="RPC9"/>
</dbReference>
<dbReference type="InterPro" id="IPR038324">
    <property type="entry name" value="Rpb4/RPC9_sf"/>
</dbReference>
<evidence type="ECO:0000256" key="4">
    <source>
        <dbReference type="ARBA" id="ARBA00016672"/>
    </source>
</evidence>
<comment type="function">
    <text evidence="10">Accessory protein for the calcitonin gene-related peptide (CGRP) receptor. It modulates CGRP responsiveness in a variety of tissues.</text>
</comment>
<dbReference type="PANTHER" id="PTHR15561:SF0">
    <property type="entry name" value="DNA-DIRECTED RNA POLYMERASE III SUBUNIT RPC9"/>
    <property type="match status" value="1"/>
</dbReference>
<evidence type="ECO:0000256" key="12">
    <source>
        <dbReference type="ARBA" id="ARBA00045808"/>
    </source>
</evidence>
<dbReference type="PANTHER" id="PTHR15561">
    <property type="entry name" value="CALCITONIN GENE-RELATED PEPTIDE-RECEPTOR COMPONENT PROTEIN"/>
    <property type="match status" value="1"/>
</dbReference>
<comment type="subunit">
    <text evidence="11">Component of the RNA polymerase III complex consisting of 17 subunits: a ten-subunit horseshoe-shaped catalytic core composed of POLR3A/RPC1, POLR3B/RPC2, POLR1C/RPAC1, POLR1D/RPAC2, POLR3K/RPC10, POLR2E/RPABC1, POLR2F/RPABC2, POLR2H/RPABC3, POLR2K/RPABC4 and POLR2L/RPABC5; a mobile stalk composed of two subunits POLR3H/RPC8 and CRCP/RPC9, protruding from the core and functioning primarily in transcription initiation; and additional subunits homologous to general transcription factors of the RNA polymerase II machinery, POLR3C/RPC3-POLR3F/RPC6-POLR3G/RPC7 heterotrimer required for transcription initiation and POLR3D/RPC4-POLR3E/RPC5 heterodimer involved in both transcription initiation and termination.</text>
</comment>
<feature type="domain" description="RNA polymerase Rpb4/RPC9 core" evidence="15">
    <location>
        <begin position="1"/>
        <end position="138"/>
    </location>
</feature>
<evidence type="ECO:0000256" key="3">
    <source>
        <dbReference type="ARBA" id="ARBA00006898"/>
    </source>
</evidence>
<evidence type="ECO:0000256" key="11">
    <source>
        <dbReference type="ARBA" id="ARBA00044007"/>
    </source>
</evidence>
<dbReference type="OrthoDB" id="1746530at2759"/>
<evidence type="ECO:0000256" key="8">
    <source>
        <dbReference type="ARBA" id="ARBA00023163"/>
    </source>
</evidence>
<accession>A0A8X6XVF3</accession>
<feature type="region of interest" description="Disordered" evidence="14">
    <location>
        <begin position="132"/>
        <end position="155"/>
    </location>
</feature>
<dbReference type="FunFam" id="1.20.1250.40:FF:000002">
    <property type="entry name" value="DNA-directed RNA polymerase III subunit RPC9"/>
    <property type="match status" value="1"/>
</dbReference>
<dbReference type="GO" id="GO:0006384">
    <property type="term" value="P:transcription initiation at RNA polymerase III promoter"/>
    <property type="evidence" value="ECO:0007669"/>
    <property type="project" value="InterPro"/>
</dbReference>
<evidence type="ECO:0000256" key="6">
    <source>
        <dbReference type="ARBA" id="ARBA00022478"/>
    </source>
</evidence>
<protein>
    <recommendedName>
        <fullName evidence="4">DNA-directed RNA polymerase III subunit RPC9</fullName>
    </recommendedName>
    <alternativeName>
        <fullName evidence="13">DNA-directed RNA polymerase III subunit rpc9</fullName>
    </alternativeName>
</protein>
<evidence type="ECO:0000256" key="9">
    <source>
        <dbReference type="ARBA" id="ARBA00023242"/>
    </source>
</evidence>
<name>A0A8X6XVF3_9ARAC</name>
<comment type="similarity">
    <text evidence="3">Belongs to the eukaryotic RPC9 RNA polymerase subunit family.</text>
</comment>
<dbReference type="EMBL" id="BMAV01012584">
    <property type="protein sequence ID" value="GFY59350.1"/>
    <property type="molecule type" value="Genomic_DNA"/>
</dbReference>
<organism evidence="16 17">
    <name type="scientific">Trichonephila inaurata madagascariensis</name>
    <dbReference type="NCBI Taxonomy" id="2747483"/>
    <lineage>
        <taxon>Eukaryota</taxon>
        <taxon>Metazoa</taxon>
        <taxon>Ecdysozoa</taxon>
        <taxon>Arthropoda</taxon>
        <taxon>Chelicerata</taxon>
        <taxon>Arachnida</taxon>
        <taxon>Araneae</taxon>
        <taxon>Araneomorphae</taxon>
        <taxon>Entelegynae</taxon>
        <taxon>Araneoidea</taxon>
        <taxon>Nephilidae</taxon>
        <taxon>Trichonephila</taxon>
        <taxon>Trichonephila inaurata</taxon>
    </lineage>
</organism>
<dbReference type="Proteomes" id="UP000886998">
    <property type="component" value="Unassembled WGS sequence"/>
</dbReference>
<sequence>MEVIKDNAALLSNIEVLTLLENLKSDLKRPKYSVQINEMKGQLSEKEKSLQRLNTIVYETVKYLEEMPSATQTPESVKNFLTAIAPYSLTKAEKLQLLNMRPTSLVEIQLLIEESEERFNEDQMNEILGVVAETLPPGPETDSKPPSEVDYEENG</sequence>
<keyword evidence="9" id="KW-0539">Nucleus</keyword>
<evidence type="ECO:0000256" key="14">
    <source>
        <dbReference type="SAM" id="MobiDB-lite"/>
    </source>
</evidence>
<proteinExistence type="inferred from homology"/>
<comment type="subcellular location">
    <subcellularLocation>
        <location evidence="2">Cell membrane</location>
        <topology evidence="2">Peripheral membrane protein</topology>
        <orientation evidence="2">Cytoplasmic side</orientation>
    </subcellularLocation>
    <subcellularLocation>
        <location evidence="1">Nucleus</location>
    </subcellularLocation>
</comment>
<keyword evidence="6 16" id="KW-0240">DNA-directed RNA polymerase</keyword>
<dbReference type="SMART" id="SM00657">
    <property type="entry name" value="RPOL4c"/>
    <property type="match status" value="1"/>
</dbReference>
<dbReference type="InterPro" id="IPR010997">
    <property type="entry name" value="HRDC-like_sf"/>
</dbReference>
<comment type="caution">
    <text evidence="16">The sequence shown here is derived from an EMBL/GenBank/DDBJ whole genome shotgun (WGS) entry which is preliminary data.</text>
</comment>
<keyword evidence="8" id="KW-0804">Transcription</keyword>
<dbReference type="InterPro" id="IPR006590">
    <property type="entry name" value="RNA_pol_Rpb4/RPC9_core"/>
</dbReference>
<evidence type="ECO:0000256" key="10">
    <source>
        <dbReference type="ARBA" id="ARBA00043924"/>
    </source>
</evidence>
<keyword evidence="7" id="KW-0472">Membrane</keyword>
<evidence type="ECO:0000313" key="17">
    <source>
        <dbReference type="Proteomes" id="UP000886998"/>
    </source>
</evidence>
<evidence type="ECO:0000256" key="1">
    <source>
        <dbReference type="ARBA" id="ARBA00004123"/>
    </source>
</evidence>
<dbReference type="GO" id="GO:0005886">
    <property type="term" value="C:plasma membrane"/>
    <property type="evidence" value="ECO:0007669"/>
    <property type="project" value="UniProtKB-SubCell"/>
</dbReference>
<dbReference type="SUPFAM" id="SSF47819">
    <property type="entry name" value="HRDC-like"/>
    <property type="match status" value="1"/>
</dbReference>
<evidence type="ECO:0000256" key="5">
    <source>
        <dbReference type="ARBA" id="ARBA00022475"/>
    </source>
</evidence>
<evidence type="ECO:0000256" key="7">
    <source>
        <dbReference type="ARBA" id="ARBA00023136"/>
    </source>
</evidence>
<dbReference type="Gene3D" id="1.20.1250.40">
    <property type="match status" value="1"/>
</dbReference>